<dbReference type="EMBL" id="FOSP01000007">
    <property type="protein sequence ID" value="SFK48444.1"/>
    <property type="molecule type" value="Genomic_DNA"/>
</dbReference>
<feature type="transmembrane region" description="Helical" evidence="8">
    <location>
        <begin position="101"/>
        <end position="127"/>
    </location>
</feature>
<name>A0A1I3ZWA4_9PROT</name>
<keyword evidence="10" id="KW-1185">Reference proteome</keyword>
<keyword evidence="3" id="KW-1003">Cell membrane</keyword>
<evidence type="ECO:0000256" key="2">
    <source>
        <dbReference type="ARBA" id="ARBA00007555"/>
    </source>
</evidence>
<comment type="similarity">
    <text evidence="2">Belongs to the PqiA family.</text>
</comment>
<comment type="subcellular location">
    <subcellularLocation>
        <location evidence="1">Cell inner membrane</location>
        <topology evidence="1">Multi-pass membrane protein</topology>
    </subcellularLocation>
</comment>
<feature type="transmembrane region" description="Helical" evidence="8">
    <location>
        <begin position="178"/>
        <end position="197"/>
    </location>
</feature>
<evidence type="ECO:0000256" key="8">
    <source>
        <dbReference type="SAM" id="Phobius"/>
    </source>
</evidence>
<protein>
    <submittedName>
        <fullName evidence="9">Paraquat-inducible protein A</fullName>
    </submittedName>
</protein>
<dbReference type="Proteomes" id="UP000199533">
    <property type="component" value="Unassembled WGS sequence"/>
</dbReference>
<dbReference type="InterPro" id="IPR007498">
    <property type="entry name" value="PqiA-like"/>
</dbReference>
<feature type="transmembrane region" description="Helical" evidence="8">
    <location>
        <begin position="264"/>
        <end position="282"/>
    </location>
</feature>
<dbReference type="PANTHER" id="PTHR30462">
    <property type="entry name" value="INTERMEMBRANE TRANSPORT PROTEIN PQIB-RELATED"/>
    <property type="match status" value="1"/>
</dbReference>
<evidence type="ECO:0000256" key="3">
    <source>
        <dbReference type="ARBA" id="ARBA00022475"/>
    </source>
</evidence>
<gene>
    <name evidence="9" type="ORF">SAMN05216302_100799</name>
</gene>
<dbReference type="PANTHER" id="PTHR30462:SF3">
    <property type="entry name" value="INTERMEMBRANE TRANSPORT PROTEIN PQIA"/>
    <property type="match status" value="1"/>
</dbReference>
<feature type="transmembrane region" description="Helical" evidence="8">
    <location>
        <begin position="55"/>
        <end position="81"/>
    </location>
</feature>
<keyword evidence="7 8" id="KW-0472">Membrane</keyword>
<feature type="transmembrane region" description="Helical" evidence="8">
    <location>
        <begin position="311"/>
        <end position="336"/>
    </location>
</feature>
<dbReference type="STRING" id="52441.SAMN05216302_100799"/>
<keyword evidence="6 8" id="KW-1133">Transmembrane helix</keyword>
<reference evidence="10" key="1">
    <citation type="submission" date="2016-10" db="EMBL/GenBank/DDBJ databases">
        <authorList>
            <person name="Varghese N."/>
            <person name="Submissions S."/>
        </authorList>
    </citation>
    <scope>NUCLEOTIDE SEQUENCE [LARGE SCALE GENOMIC DNA]</scope>
    <source>
        <strain evidence="10">Nm69</strain>
    </source>
</reference>
<dbReference type="NCBIfam" id="TIGR00155">
    <property type="entry name" value="pqiA_fam"/>
    <property type="match status" value="1"/>
</dbReference>
<feature type="transmembrane region" description="Helical" evidence="8">
    <location>
        <begin position="357"/>
        <end position="378"/>
    </location>
</feature>
<organism evidence="9 10">
    <name type="scientific">Nitrosomonas aestuarii</name>
    <dbReference type="NCBI Taxonomy" id="52441"/>
    <lineage>
        <taxon>Bacteria</taxon>
        <taxon>Pseudomonadati</taxon>
        <taxon>Pseudomonadota</taxon>
        <taxon>Betaproteobacteria</taxon>
        <taxon>Nitrosomonadales</taxon>
        <taxon>Nitrosomonadaceae</taxon>
        <taxon>Nitrosomonas</taxon>
    </lineage>
</organism>
<dbReference type="InterPro" id="IPR005219">
    <property type="entry name" value="PqiA-like_proteobact"/>
</dbReference>
<sequence length="417" mass="46737">MRSIDQPTTVEQPDALCHMCDQAISIGNLASGMKAACPRCDEIITVTHRNSLERILVFSLSAIVLLILSNQFAFITLSIRGMERSITLVQSVKELLAMGEINIAVILVMVIFVIPSLMTGSLLWLTLQVKRKTVTRKSLLLLRLIGGLKFWNMAEIYLLAVLISMVKVMSLAEITLGFSFWTFALLTVMLIAAMLHVDKHQLTQIIKQIIEQRDGIKQPPTDTETTPLVSCIICATIQSENNKTCWFCYHQLESREKPSLQRSWLFLITGMLLYIPANYYPIMVTRSLGTEETSTIIGGVLMLWQHGSYPIAIVIFIASIAVPIGKFLVLTALLTMQQFNLYRNQQSKIIAFRVIEFMGRWSMVDVFVVAFLAGLIQIGNLMSVYPGSAILAFAGMVITTMLAAESFDPRPFWNNDE</sequence>
<evidence type="ECO:0000313" key="10">
    <source>
        <dbReference type="Proteomes" id="UP000199533"/>
    </source>
</evidence>
<feature type="transmembrane region" description="Helical" evidence="8">
    <location>
        <begin position="384"/>
        <end position="404"/>
    </location>
</feature>
<evidence type="ECO:0000256" key="7">
    <source>
        <dbReference type="ARBA" id="ARBA00023136"/>
    </source>
</evidence>
<evidence type="ECO:0000256" key="4">
    <source>
        <dbReference type="ARBA" id="ARBA00022519"/>
    </source>
</evidence>
<dbReference type="RefSeq" id="WP_090698243.1">
    <property type="nucleotide sequence ID" value="NZ_FOSP01000007.1"/>
</dbReference>
<keyword evidence="4" id="KW-0997">Cell inner membrane</keyword>
<feature type="transmembrane region" description="Helical" evidence="8">
    <location>
        <begin position="139"/>
        <end position="166"/>
    </location>
</feature>
<accession>A0A1I3ZWA4</accession>
<evidence type="ECO:0000256" key="5">
    <source>
        <dbReference type="ARBA" id="ARBA00022692"/>
    </source>
</evidence>
<evidence type="ECO:0000256" key="6">
    <source>
        <dbReference type="ARBA" id="ARBA00022989"/>
    </source>
</evidence>
<proteinExistence type="inferred from homology"/>
<evidence type="ECO:0000256" key="1">
    <source>
        <dbReference type="ARBA" id="ARBA00004429"/>
    </source>
</evidence>
<keyword evidence="5 8" id="KW-0812">Transmembrane</keyword>
<dbReference type="GO" id="GO:0005886">
    <property type="term" value="C:plasma membrane"/>
    <property type="evidence" value="ECO:0007669"/>
    <property type="project" value="UniProtKB-SubCell"/>
</dbReference>
<dbReference type="Pfam" id="PF04403">
    <property type="entry name" value="PqiA"/>
    <property type="match status" value="2"/>
</dbReference>
<dbReference type="OrthoDB" id="9800207at2"/>
<evidence type="ECO:0000313" key="9">
    <source>
        <dbReference type="EMBL" id="SFK48444.1"/>
    </source>
</evidence>
<dbReference type="AlphaFoldDB" id="A0A1I3ZWA4"/>
<dbReference type="InterPro" id="IPR051800">
    <property type="entry name" value="PqiA-PqiB_transport"/>
</dbReference>